<evidence type="ECO:0000256" key="3">
    <source>
        <dbReference type="ARBA" id="ARBA00009406"/>
    </source>
</evidence>
<keyword evidence="8" id="KW-0784">Thiamine biosynthesis</keyword>
<organism evidence="13 14">
    <name type="scientific">Devosia epidermidihirudinis</name>
    <dbReference type="NCBI Taxonomy" id="1293439"/>
    <lineage>
        <taxon>Bacteria</taxon>
        <taxon>Pseudomonadati</taxon>
        <taxon>Pseudomonadota</taxon>
        <taxon>Alphaproteobacteria</taxon>
        <taxon>Hyphomicrobiales</taxon>
        <taxon>Devosiaceae</taxon>
        <taxon>Devosia</taxon>
    </lineage>
</organism>
<dbReference type="GO" id="GO:0046872">
    <property type="term" value="F:metal ion binding"/>
    <property type="evidence" value="ECO:0007669"/>
    <property type="project" value="UniProtKB-KW"/>
</dbReference>
<dbReference type="Proteomes" id="UP000033411">
    <property type="component" value="Unassembled WGS sequence"/>
</dbReference>
<dbReference type="PANTHER" id="PTHR31528:SF1">
    <property type="entry name" value="4-AMINO-5-HYDROXYMETHYL-2-METHYLPYRIMIDINE PHOSPHATE SYNTHASE THI11-RELATED"/>
    <property type="match status" value="1"/>
</dbReference>
<name>A0A0F5QJ24_9HYPH</name>
<dbReference type="OrthoDB" id="9815602at2"/>
<comment type="pathway">
    <text evidence="2">Cofactor biosynthesis; thiamine diphosphate biosynthesis.</text>
</comment>
<evidence type="ECO:0000313" key="14">
    <source>
        <dbReference type="Proteomes" id="UP000033411"/>
    </source>
</evidence>
<dbReference type="Pfam" id="PF09084">
    <property type="entry name" value="NMT1"/>
    <property type="match status" value="1"/>
</dbReference>
<evidence type="ECO:0000256" key="10">
    <source>
        <dbReference type="ARBA" id="ARBA00033171"/>
    </source>
</evidence>
<gene>
    <name evidence="13" type="ORF">WH87_02280</name>
</gene>
<sequence length="304" mass="33510">MKLRFKLNYLYQGQNAPFLYASDIGLYSEKNIEIEFIEGFSSSLVTKAIVADEADCGYGDLSSLLAHTITTGKADIAALMPIYQHSPCALGYVWKGKPLALADIEGQVLCGPRGDTSARLLPLLLQKNGLEHLKYEMRYVQPEERDAMIASGEAFAATCFDATLKFAMTMRGHDSSNVRFLYFADHGLDIYSSSLVCRADLLAAHPTLKDDFRAATEQAWRDCYENPELGVAAVMKRAPQMDPALVREQLDWVLQHQIFPNGPTPMTYDRTGPRMQATLECAAPAETGLGQFTADQLIAAVCPP</sequence>
<dbReference type="PATRIC" id="fig|1293439.3.peg.2823"/>
<dbReference type="Gene3D" id="3.40.190.10">
    <property type="entry name" value="Periplasmic binding protein-like II"/>
    <property type="match status" value="2"/>
</dbReference>
<comment type="catalytic activity">
    <reaction evidence="11">
        <text>N(6)-(pyridoxal phosphate)-L-lysyl-[4-amino-5-hydroxymethyl-2-methylpyrimidine phosphate synthase] + L-histidyl-[4-amino-5-hydroxymethyl-2-methylpyrimidine phosphate synthase] + 2 Fe(3+) + 4 H2O = L-lysyl-[4-amino-5-hydroxymethyl-2-methylpyrimidine phosphate synthase] + (2S)-2-amino-5-hydroxy-4-oxopentanoyl-[4-amino-5-hydroxymethyl-2-methylpyrimidine phosphate synthase] + 4-amino-2-methyl-5-(phosphooxymethyl)pyrimidine + 3-oxopropanoate + 2 Fe(2+) + 2 H(+)</text>
        <dbReference type="Rhea" id="RHEA:65756"/>
        <dbReference type="Rhea" id="RHEA-COMP:16892"/>
        <dbReference type="Rhea" id="RHEA-COMP:16893"/>
        <dbReference type="Rhea" id="RHEA-COMP:16894"/>
        <dbReference type="Rhea" id="RHEA-COMP:16895"/>
        <dbReference type="ChEBI" id="CHEBI:15377"/>
        <dbReference type="ChEBI" id="CHEBI:15378"/>
        <dbReference type="ChEBI" id="CHEBI:29033"/>
        <dbReference type="ChEBI" id="CHEBI:29034"/>
        <dbReference type="ChEBI" id="CHEBI:29969"/>
        <dbReference type="ChEBI" id="CHEBI:29979"/>
        <dbReference type="ChEBI" id="CHEBI:33190"/>
        <dbReference type="ChEBI" id="CHEBI:58354"/>
        <dbReference type="ChEBI" id="CHEBI:143915"/>
        <dbReference type="ChEBI" id="CHEBI:157692"/>
    </reaction>
    <physiologicalReaction direction="left-to-right" evidence="11">
        <dbReference type="Rhea" id="RHEA:65757"/>
    </physiologicalReaction>
</comment>
<dbReference type="GO" id="GO:0016740">
    <property type="term" value="F:transferase activity"/>
    <property type="evidence" value="ECO:0007669"/>
    <property type="project" value="UniProtKB-KW"/>
</dbReference>
<dbReference type="STRING" id="1293439.WH87_02280"/>
<evidence type="ECO:0000256" key="1">
    <source>
        <dbReference type="ARBA" id="ARBA00003469"/>
    </source>
</evidence>
<comment type="function">
    <text evidence="1">Responsible for the formation of the pyrimidine heterocycle in the thiamine biosynthesis pathway. Catalyzes the formation of hydroxymethylpyrimidine phosphate (HMP-P) from histidine and pyridoxal phosphate (PLP). The protein uses PLP and the active site histidine to form HMP-P, generating an inactive enzyme. The enzyme can only undergo a single turnover, which suggests it is a suicide enzyme.</text>
</comment>
<evidence type="ECO:0000259" key="12">
    <source>
        <dbReference type="Pfam" id="PF09084"/>
    </source>
</evidence>
<evidence type="ECO:0000256" key="8">
    <source>
        <dbReference type="ARBA" id="ARBA00022977"/>
    </source>
</evidence>
<protein>
    <recommendedName>
        <fullName evidence="10">Thiamine pyrimidine synthase</fullName>
    </recommendedName>
</protein>
<dbReference type="AlphaFoldDB" id="A0A0F5QJ24"/>
<dbReference type="PANTHER" id="PTHR31528">
    <property type="entry name" value="4-AMINO-5-HYDROXYMETHYL-2-METHYLPYRIMIDINE PHOSPHATE SYNTHASE THI11-RELATED"/>
    <property type="match status" value="1"/>
</dbReference>
<reference evidence="13 14" key="1">
    <citation type="submission" date="2015-03" db="EMBL/GenBank/DDBJ databases">
        <authorList>
            <person name="Lepp D."/>
            <person name="Hassan Y.I."/>
            <person name="Li X.-Z."/>
            <person name="Zhou T."/>
        </authorList>
    </citation>
    <scope>NUCLEOTIDE SEQUENCE [LARGE SCALE GENOMIC DNA]</scope>
    <source>
        <strain evidence="13 14">E84</strain>
    </source>
</reference>
<dbReference type="SUPFAM" id="SSF53850">
    <property type="entry name" value="Periplasmic binding protein-like II"/>
    <property type="match status" value="1"/>
</dbReference>
<proteinExistence type="inferred from homology"/>
<keyword evidence="6" id="KW-0479">Metal-binding</keyword>
<dbReference type="InterPro" id="IPR027939">
    <property type="entry name" value="NMT1/THI5"/>
</dbReference>
<keyword evidence="5" id="KW-0808">Transferase</keyword>
<evidence type="ECO:0000256" key="6">
    <source>
        <dbReference type="ARBA" id="ARBA00022723"/>
    </source>
</evidence>
<dbReference type="RefSeq" id="WP_046140003.1">
    <property type="nucleotide sequence ID" value="NZ_LANJ01000004.1"/>
</dbReference>
<dbReference type="EMBL" id="LANJ01000004">
    <property type="protein sequence ID" value="KKC40997.1"/>
    <property type="molecule type" value="Genomic_DNA"/>
</dbReference>
<accession>A0A0F5QJ24</accession>
<evidence type="ECO:0000256" key="5">
    <source>
        <dbReference type="ARBA" id="ARBA00022679"/>
    </source>
</evidence>
<evidence type="ECO:0000256" key="2">
    <source>
        <dbReference type="ARBA" id="ARBA00004948"/>
    </source>
</evidence>
<evidence type="ECO:0000256" key="9">
    <source>
        <dbReference type="ARBA" id="ARBA00023004"/>
    </source>
</evidence>
<evidence type="ECO:0000313" key="13">
    <source>
        <dbReference type="EMBL" id="KKC40997.1"/>
    </source>
</evidence>
<feature type="domain" description="SsuA/THI5-like" evidence="12">
    <location>
        <begin position="14"/>
        <end position="228"/>
    </location>
</feature>
<keyword evidence="7" id="KW-0663">Pyridoxal phosphate</keyword>
<comment type="caution">
    <text evidence="13">The sequence shown here is derived from an EMBL/GenBank/DDBJ whole genome shotgun (WGS) entry which is preliminary data.</text>
</comment>
<evidence type="ECO:0000256" key="11">
    <source>
        <dbReference type="ARBA" id="ARBA00048179"/>
    </source>
</evidence>
<dbReference type="InterPro" id="IPR015168">
    <property type="entry name" value="SsuA/THI5"/>
</dbReference>
<evidence type="ECO:0000256" key="7">
    <source>
        <dbReference type="ARBA" id="ARBA00022898"/>
    </source>
</evidence>
<comment type="similarity">
    <text evidence="3">Belongs to the NMT1/THI5 family.</text>
</comment>
<keyword evidence="9" id="KW-0408">Iron</keyword>
<keyword evidence="14" id="KW-1185">Reference proteome</keyword>
<evidence type="ECO:0000256" key="4">
    <source>
        <dbReference type="ARBA" id="ARBA00011738"/>
    </source>
</evidence>
<dbReference type="GO" id="GO:0009228">
    <property type="term" value="P:thiamine biosynthetic process"/>
    <property type="evidence" value="ECO:0007669"/>
    <property type="project" value="UniProtKB-KW"/>
</dbReference>
<comment type="subunit">
    <text evidence="4">Homodimer.</text>
</comment>